<feature type="binding site" evidence="3">
    <location>
        <position position="409"/>
    </location>
    <ligand>
        <name>dimethylallyl diphosphate</name>
        <dbReference type="ChEBI" id="CHEBI:57623"/>
    </ligand>
</feature>
<dbReference type="InterPro" id="IPR012148">
    <property type="entry name" value="ABBA_DMATS-like"/>
</dbReference>
<dbReference type="AlphaFoldDB" id="A0AAD4CZM0"/>
<feature type="binding site" evidence="3">
    <location>
        <position position="256"/>
    </location>
    <ligand>
        <name>dimethylallyl diphosphate</name>
        <dbReference type="ChEBI" id="CHEBI:57623"/>
    </ligand>
</feature>
<sequence length="419" mass="47382">MPVLNVEQEEAKPSPYQCLNQVLSFPDLDQDEWWHRTAPVLGKMMLDANYDVHRQYQYLVLFAQYVIPLLGLSPSSIGHSNRYRTFLGTFGLPMTSYAGTPDRDPFNRLGLQRLLTSLGQSRIEMNLQLYHQLISSLTLTPTEEQRVLQQHGSLPRLFRTQNIIGLDLTPDGNAVVKLYFRLAAKSLVSGLTTTSLTFDAIRNVDSDGRFTPAMNLIESYMHDQVKPVAMTVEGLCTTHVWISWCACDLVSPGQNRYKIYIHEFWVNLDRAADLWTLGGRIKDCPGNFQGLQILRKLWSLLAIREGSHGPLDAPSGESLIPKTGTLVFNFELHPGDPYPQPKVYLPLRSIIDKSVAEAVTSCFEDFGWMDHARTYTENFSSYYPSCDISQTTELQGVLSFSYSSKNGPYVSVYYRNVGL</sequence>
<evidence type="ECO:0000256" key="3">
    <source>
        <dbReference type="PIRSR" id="PIRSR000509-1"/>
    </source>
</evidence>
<accession>A0AAD4CZM0</accession>
<evidence type="ECO:0000256" key="2">
    <source>
        <dbReference type="ARBA" id="ARBA00022679"/>
    </source>
</evidence>
<comment type="caution">
    <text evidence="4">The sequence shown here is derived from an EMBL/GenBank/DDBJ whole genome shotgun (WGS) entry which is preliminary data.</text>
</comment>
<dbReference type="Pfam" id="PF11991">
    <property type="entry name" value="Trp_DMAT"/>
    <property type="match status" value="1"/>
</dbReference>
<reference evidence="4" key="1">
    <citation type="journal article" date="2019" name="Beilstein J. Org. Chem.">
        <title>Nanangenines: drimane sesquiterpenoids as the dominant metabolite cohort of a novel Australian fungus, Aspergillus nanangensis.</title>
        <authorList>
            <person name="Lacey H.J."/>
            <person name="Gilchrist C.L.M."/>
            <person name="Crombie A."/>
            <person name="Kalaitzis J.A."/>
            <person name="Vuong D."/>
            <person name="Rutledge P.J."/>
            <person name="Turner P."/>
            <person name="Pitt J.I."/>
            <person name="Lacey E."/>
            <person name="Chooi Y.H."/>
            <person name="Piggott A.M."/>
        </authorList>
    </citation>
    <scope>NUCLEOTIDE SEQUENCE</scope>
    <source>
        <strain evidence="4">MST-FP2251</strain>
    </source>
</reference>
<dbReference type="PANTHER" id="PTHR40627:SF3">
    <property type="entry name" value="PRENYLTRANSFERASE ASQH2-RELATED"/>
    <property type="match status" value="1"/>
</dbReference>
<dbReference type="InterPro" id="IPR017795">
    <property type="entry name" value="ABBA_NscD-like"/>
</dbReference>
<dbReference type="NCBIfam" id="TIGR03429">
    <property type="entry name" value="arom_pren_DMATS"/>
    <property type="match status" value="1"/>
</dbReference>
<feature type="binding site" evidence="3">
    <location>
        <position position="177"/>
    </location>
    <ligand>
        <name>dimethylallyl diphosphate</name>
        <dbReference type="ChEBI" id="CHEBI:57623"/>
    </ligand>
</feature>
<dbReference type="Proteomes" id="UP001194746">
    <property type="component" value="Unassembled WGS sequence"/>
</dbReference>
<dbReference type="PIRSF" id="PIRSF000509">
    <property type="entry name" value="Trp_DMAT"/>
    <property type="match status" value="1"/>
</dbReference>
<dbReference type="InterPro" id="IPR033964">
    <property type="entry name" value="ABBA"/>
</dbReference>
<evidence type="ECO:0000313" key="4">
    <source>
        <dbReference type="EMBL" id="KAF9895403.1"/>
    </source>
</evidence>
<keyword evidence="2" id="KW-0808">Transferase</keyword>
<dbReference type="GO" id="GO:0009820">
    <property type="term" value="P:alkaloid metabolic process"/>
    <property type="evidence" value="ECO:0007669"/>
    <property type="project" value="InterPro"/>
</dbReference>
<keyword evidence="5" id="KW-1185">Reference proteome</keyword>
<proteinExistence type="inferred from homology"/>
<dbReference type="EMBL" id="VCAU01000001">
    <property type="protein sequence ID" value="KAF9895403.1"/>
    <property type="molecule type" value="Genomic_DNA"/>
</dbReference>
<dbReference type="PANTHER" id="PTHR40627">
    <property type="entry name" value="INDOLE PRENYLTRANSFERASE TDIB-RELATED"/>
    <property type="match status" value="1"/>
</dbReference>
<feature type="binding site" evidence="3">
    <location>
        <position position="179"/>
    </location>
    <ligand>
        <name>dimethylallyl diphosphate</name>
        <dbReference type="ChEBI" id="CHEBI:57623"/>
    </ligand>
</feature>
<dbReference type="GO" id="GO:0016765">
    <property type="term" value="F:transferase activity, transferring alkyl or aryl (other than methyl) groups"/>
    <property type="evidence" value="ECO:0007669"/>
    <property type="project" value="InterPro"/>
</dbReference>
<evidence type="ECO:0000256" key="1">
    <source>
        <dbReference type="ARBA" id="ARBA00010209"/>
    </source>
</evidence>
<evidence type="ECO:0000313" key="5">
    <source>
        <dbReference type="Proteomes" id="UP001194746"/>
    </source>
</evidence>
<protein>
    <submittedName>
        <fullName evidence="4">Uncharacterized protein</fullName>
    </submittedName>
</protein>
<reference evidence="4" key="2">
    <citation type="submission" date="2020-02" db="EMBL/GenBank/DDBJ databases">
        <authorList>
            <person name="Gilchrist C.L.M."/>
            <person name="Chooi Y.-H."/>
        </authorList>
    </citation>
    <scope>NUCLEOTIDE SEQUENCE</scope>
    <source>
        <strain evidence="4">MST-FP2251</strain>
    </source>
</reference>
<gene>
    <name evidence="4" type="ORF">FE257_000309</name>
</gene>
<feature type="binding site" evidence="3">
    <location>
        <position position="413"/>
    </location>
    <ligand>
        <name>dimethylallyl diphosphate</name>
        <dbReference type="ChEBI" id="CHEBI:57623"/>
    </ligand>
</feature>
<dbReference type="SFLD" id="SFLDS00036">
    <property type="entry name" value="Aromatic_Prenyltransferase"/>
    <property type="match status" value="1"/>
</dbReference>
<feature type="binding site" evidence="3">
    <location>
        <position position="258"/>
    </location>
    <ligand>
        <name>dimethylallyl diphosphate</name>
        <dbReference type="ChEBI" id="CHEBI:57623"/>
    </ligand>
</feature>
<dbReference type="CDD" id="cd13929">
    <property type="entry name" value="PT-DMATS_CymD"/>
    <property type="match status" value="1"/>
</dbReference>
<comment type="similarity">
    <text evidence="1">Belongs to the tryptophan dimethylallyltransferase family.</text>
</comment>
<name>A0AAD4CZM0_ASPNN</name>
<feature type="binding site" evidence="3">
    <location>
        <position position="344"/>
    </location>
    <ligand>
        <name>dimethylallyl diphosphate</name>
        <dbReference type="ChEBI" id="CHEBI:57623"/>
    </ligand>
</feature>
<organism evidence="4 5">
    <name type="scientific">Aspergillus nanangensis</name>
    <dbReference type="NCBI Taxonomy" id="2582783"/>
    <lineage>
        <taxon>Eukaryota</taxon>
        <taxon>Fungi</taxon>
        <taxon>Dikarya</taxon>
        <taxon>Ascomycota</taxon>
        <taxon>Pezizomycotina</taxon>
        <taxon>Eurotiomycetes</taxon>
        <taxon>Eurotiomycetidae</taxon>
        <taxon>Eurotiales</taxon>
        <taxon>Aspergillaceae</taxon>
        <taxon>Aspergillus</taxon>
        <taxon>Aspergillus subgen. Circumdati</taxon>
    </lineage>
</organism>
<feature type="binding site" evidence="3">
    <location>
        <position position="260"/>
    </location>
    <ligand>
        <name>dimethylallyl diphosphate</name>
        <dbReference type="ChEBI" id="CHEBI:57623"/>
    </ligand>
</feature>